<accession>A0A401GHF0</accession>
<dbReference type="GO" id="GO:0005829">
    <property type="term" value="C:cytosol"/>
    <property type="evidence" value="ECO:0007669"/>
    <property type="project" value="UniProtKB-ARBA"/>
</dbReference>
<comment type="caution">
    <text evidence="3">The sequence shown here is derived from an EMBL/GenBank/DDBJ whole genome shotgun (WGS) entry which is preliminary data.</text>
</comment>
<feature type="region of interest" description="Disordered" evidence="2">
    <location>
        <begin position="291"/>
        <end position="365"/>
    </location>
</feature>
<dbReference type="PANTHER" id="PTHR31841:SF1">
    <property type="entry name" value="PROTEIN FAM72A-RELATED"/>
    <property type="match status" value="1"/>
</dbReference>
<dbReference type="PANTHER" id="PTHR31841">
    <property type="entry name" value="PROTEIN FAM72A-RELATED"/>
    <property type="match status" value="1"/>
</dbReference>
<dbReference type="InParanoid" id="A0A401GHF0"/>
<proteinExistence type="inferred from homology"/>
<dbReference type="Pfam" id="PF14976">
    <property type="entry name" value="YPEH2ZP"/>
    <property type="match status" value="1"/>
</dbReference>
<dbReference type="RefSeq" id="XP_027612458.1">
    <property type="nucleotide sequence ID" value="XM_027756657.1"/>
</dbReference>
<feature type="compositionally biased region" description="Pro residues" evidence="2">
    <location>
        <begin position="349"/>
        <end position="362"/>
    </location>
</feature>
<dbReference type="Proteomes" id="UP000287166">
    <property type="component" value="Unassembled WGS sequence"/>
</dbReference>
<evidence type="ECO:0008006" key="5">
    <source>
        <dbReference type="Google" id="ProtNLM"/>
    </source>
</evidence>
<feature type="compositionally biased region" description="Pro residues" evidence="2">
    <location>
        <begin position="321"/>
        <end position="330"/>
    </location>
</feature>
<dbReference type="EMBL" id="BFAD01000003">
    <property type="protein sequence ID" value="GBE81545.1"/>
    <property type="molecule type" value="Genomic_DNA"/>
</dbReference>
<keyword evidence="4" id="KW-1185">Reference proteome</keyword>
<gene>
    <name evidence="3" type="ORF">SCP_0312740</name>
</gene>
<dbReference type="OrthoDB" id="2526683at2759"/>
<dbReference type="AlphaFoldDB" id="A0A401GHF0"/>
<evidence type="ECO:0000313" key="3">
    <source>
        <dbReference type="EMBL" id="GBE81545.1"/>
    </source>
</evidence>
<sequence length="431" mass="46636">MPGRTYPDRVLNITHFHPPHAPPHVDMLPDDHSATSPRVSQDFPAVYPAPSIPPPLHIHHYNLPSYRANYILIPPGHLHLYPGLHPTLSSPPWPHRARVQSVVPVPPPPPPPILHKVRILDCMSCGTFFTNRGMKAVLLLRPNVPLYSTDALPINCSADSAAQDTPSAGSSTSTLLPSSQSIAAEHVPSRSCECLTQTLCCHGCGSSVGYMIVIPCQRCTSSITASNRATNGHRFVFYSSEVTAGERRYITGERGVLVHGVPRSYYRPPQVFLPPRHSLVMVPPLYTPRSSHTDYLPTPPPEVEHSFRSDASPDTSDVPAPISPSPPSDPFPADADTRPPHSTPHSPLVSPPASAPPPPAPQPQALRAGDVLFWHHLARSGEIPAVVDDARARGVPGSDAHTKWEDDARVGGELYVETGPRRTTKGLVAGR</sequence>
<dbReference type="STRING" id="139825.A0A401GHF0"/>
<evidence type="ECO:0000313" key="4">
    <source>
        <dbReference type="Proteomes" id="UP000287166"/>
    </source>
</evidence>
<protein>
    <recommendedName>
        <fullName evidence="5">Protein FAM72</fullName>
    </recommendedName>
</protein>
<dbReference type="GeneID" id="38778462"/>
<dbReference type="InterPro" id="IPR026768">
    <property type="entry name" value="YPEH2ZP"/>
</dbReference>
<organism evidence="3 4">
    <name type="scientific">Sparassis crispa</name>
    <dbReference type="NCBI Taxonomy" id="139825"/>
    <lineage>
        <taxon>Eukaryota</taxon>
        <taxon>Fungi</taxon>
        <taxon>Dikarya</taxon>
        <taxon>Basidiomycota</taxon>
        <taxon>Agaricomycotina</taxon>
        <taxon>Agaricomycetes</taxon>
        <taxon>Polyporales</taxon>
        <taxon>Sparassidaceae</taxon>
        <taxon>Sparassis</taxon>
    </lineage>
</organism>
<evidence type="ECO:0000256" key="2">
    <source>
        <dbReference type="SAM" id="MobiDB-lite"/>
    </source>
</evidence>
<evidence type="ECO:0000256" key="1">
    <source>
        <dbReference type="ARBA" id="ARBA00006888"/>
    </source>
</evidence>
<name>A0A401GHF0_9APHY</name>
<reference evidence="3 4" key="1">
    <citation type="journal article" date="2018" name="Sci. Rep.">
        <title>Genome sequence of the cauliflower mushroom Sparassis crispa (Hanabiratake) and its association with beneficial usage.</title>
        <authorList>
            <person name="Kiyama R."/>
            <person name="Furutani Y."/>
            <person name="Kawaguchi K."/>
            <person name="Nakanishi T."/>
        </authorList>
    </citation>
    <scope>NUCLEOTIDE SEQUENCE [LARGE SCALE GENOMIC DNA]</scope>
</reference>
<comment type="similarity">
    <text evidence="1">Belongs to the FAM72 family.</text>
</comment>